<protein>
    <submittedName>
        <fullName evidence="1">Uncharacterized protein</fullName>
    </submittedName>
</protein>
<dbReference type="InParanoid" id="A0A1X7VII5"/>
<dbReference type="OrthoDB" id="6149706at2759"/>
<accession>A0A1X7VII5</accession>
<reference evidence="1" key="1">
    <citation type="submission" date="2017-05" db="UniProtKB">
        <authorList>
            <consortium name="EnsemblMetazoa"/>
        </authorList>
    </citation>
    <scope>IDENTIFICATION</scope>
</reference>
<dbReference type="EnsemblMetazoa" id="Aqu2.1.40161_001">
    <property type="protein sequence ID" value="Aqu2.1.40161_001"/>
    <property type="gene ID" value="Aqu2.1.40161"/>
</dbReference>
<name>A0A1X7VII5_AMPQE</name>
<proteinExistence type="predicted"/>
<dbReference type="AlphaFoldDB" id="A0A1X7VII5"/>
<organism evidence="1">
    <name type="scientific">Amphimedon queenslandica</name>
    <name type="common">Sponge</name>
    <dbReference type="NCBI Taxonomy" id="400682"/>
    <lineage>
        <taxon>Eukaryota</taxon>
        <taxon>Metazoa</taxon>
        <taxon>Porifera</taxon>
        <taxon>Demospongiae</taxon>
        <taxon>Heteroscleromorpha</taxon>
        <taxon>Haplosclerida</taxon>
        <taxon>Niphatidae</taxon>
        <taxon>Amphimedon</taxon>
    </lineage>
</organism>
<sequence length="149" mass="17313">VWPSKTRKEELEWTSLHGSGRKKLIGQLPPKLTEVFPDGLGCQLMKHWMEFDDIYNLIGASNPTDKDTRSIERKALQWINDFMKFPFDGFKKASVTPYMHIMAYHVPLTMKQHSGIKRVKGQEVKSNDCTKKHYFSSNHQDVARDIPYS</sequence>
<evidence type="ECO:0000313" key="1">
    <source>
        <dbReference type="EnsemblMetazoa" id="Aqu2.1.40161_001"/>
    </source>
</evidence>